<dbReference type="PANTHER" id="PTHR30036">
    <property type="entry name" value="D-XYLOSE-BINDING PERIPLASMIC PROTEIN"/>
    <property type="match status" value="1"/>
</dbReference>
<reference evidence="5 6" key="1">
    <citation type="submission" date="2016-11" db="EMBL/GenBank/DDBJ databases">
        <authorList>
            <person name="Jaros S."/>
            <person name="Januszkiewicz K."/>
            <person name="Wedrychowicz H."/>
        </authorList>
    </citation>
    <scope>NUCLEOTIDE SEQUENCE [LARGE SCALE GENOMIC DNA]</scope>
    <source>
        <strain evidence="5 6">DSM 17459</strain>
    </source>
</reference>
<dbReference type="GO" id="GO:0030288">
    <property type="term" value="C:outer membrane-bounded periplasmic space"/>
    <property type="evidence" value="ECO:0007669"/>
    <property type="project" value="TreeGrafter"/>
</dbReference>
<evidence type="ECO:0000313" key="5">
    <source>
        <dbReference type="EMBL" id="SHF11160.1"/>
    </source>
</evidence>
<feature type="signal peptide" evidence="3">
    <location>
        <begin position="1"/>
        <end position="21"/>
    </location>
</feature>
<proteinExistence type="predicted"/>
<accession>A0A1M4YZJ2</accession>
<dbReference type="OrthoDB" id="9769193at2"/>
<dbReference type="GO" id="GO:0030246">
    <property type="term" value="F:carbohydrate binding"/>
    <property type="evidence" value="ECO:0007669"/>
    <property type="project" value="TreeGrafter"/>
</dbReference>
<feature type="domain" description="Periplasmic binding protein" evidence="4">
    <location>
        <begin position="51"/>
        <end position="292"/>
    </location>
</feature>
<dbReference type="Gene3D" id="3.40.50.2300">
    <property type="match status" value="2"/>
</dbReference>
<dbReference type="Proteomes" id="UP000184245">
    <property type="component" value="Unassembled WGS sequence"/>
</dbReference>
<dbReference type="AlphaFoldDB" id="A0A1M4YZJ2"/>
<dbReference type="STRING" id="1122155.SAMN02745158_02562"/>
<dbReference type="RefSeq" id="WP_072852348.1">
    <property type="nucleotide sequence ID" value="NZ_FQVI01000013.1"/>
</dbReference>
<sequence>MKKEKKMIGLFLLLGICAALTGCGSEEKKEEPAPRESKVKIGLCFDTFVLERWIRDRDVFETTAKIQGAEVNVQNANGDVDQQISQIRYFIKKRMDVITIIAVDSSSLTDVVQEAKDAGIKVIAYDRLIRNADVDLYISFDNEQVGRLMGEALKERLPEGGDIFAIKGPPTDNNVSQVEKGFSEAIKGSGLNVVYQQYCDAWTAELAYDAVSRGLEAYPDVAGIMCGNDGLATEAVRALTENRLAGTVVVTGQDADLNACQRIVEGTQAMTVYKPVETEAETAAEYAVKMGNGICVNVTGTINDGTFDVPYISLDPIAVTKENMQTQIIDTNFHSEEEVYLNIRKE</sequence>
<dbReference type="Pfam" id="PF13407">
    <property type="entry name" value="Peripla_BP_4"/>
    <property type="match status" value="1"/>
</dbReference>
<evidence type="ECO:0000259" key="4">
    <source>
        <dbReference type="Pfam" id="PF13407"/>
    </source>
</evidence>
<dbReference type="InterPro" id="IPR025997">
    <property type="entry name" value="SBP_2_dom"/>
</dbReference>
<evidence type="ECO:0000256" key="1">
    <source>
        <dbReference type="ARBA" id="ARBA00004196"/>
    </source>
</evidence>
<dbReference type="EMBL" id="FQVI01000013">
    <property type="protein sequence ID" value="SHF11160.1"/>
    <property type="molecule type" value="Genomic_DNA"/>
</dbReference>
<keyword evidence="2 3" id="KW-0732">Signal</keyword>
<dbReference type="InterPro" id="IPR050555">
    <property type="entry name" value="Bact_Solute-Bind_Prot2"/>
</dbReference>
<protein>
    <submittedName>
        <fullName evidence="5">D-xylose transport system substrate-binding protein</fullName>
    </submittedName>
</protein>
<dbReference type="SUPFAM" id="SSF53822">
    <property type="entry name" value="Periplasmic binding protein-like I"/>
    <property type="match status" value="1"/>
</dbReference>
<keyword evidence="6" id="KW-1185">Reference proteome</keyword>
<dbReference type="PROSITE" id="PS51257">
    <property type="entry name" value="PROKAR_LIPOPROTEIN"/>
    <property type="match status" value="1"/>
</dbReference>
<feature type="chain" id="PRO_5039649550" evidence="3">
    <location>
        <begin position="22"/>
        <end position="346"/>
    </location>
</feature>
<evidence type="ECO:0000256" key="2">
    <source>
        <dbReference type="ARBA" id="ARBA00022729"/>
    </source>
</evidence>
<name>A0A1M4YZJ2_9CLOT</name>
<organism evidence="5 6">
    <name type="scientific">Lactonifactor longoviformis DSM 17459</name>
    <dbReference type="NCBI Taxonomy" id="1122155"/>
    <lineage>
        <taxon>Bacteria</taxon>
        <taxon>Bacillati</taxon>
        <taxon>Bacillota</taxon>
        <taxon>Clostridia</taxon>
        <taxon>Eubacteriales</taxon>
        <taxon>Clostridiaceae</taxon>
        <taxon>Lactonifactor</taxon>
    </lineage>
</organism>
<dbReference type="InterPro" id="IPR028082">
    <property type="entry name" value="Peripla_BP_I"/>
</dbReference>
<dbReference type="PANTHER" id="PTHR30036:SF1">
    <property type="entry name" value="D-XYLOSE-BINDING PERIPLASMIC PROTEIN"/>
    <property type="match status" value="1"/>
</dbReference>
<evidence type="ECO:0000256" key="3">
    <source>
        <dbReference type="SAM" id="SignalP"/>
    </source>
</evidence>
<evidence type="ECO:0000313" key="6">
    <source>
        <dbReference type="Proteomes" id="UP000184245"/>
    </source>
</evidence>
<comment type="subcellular location">
    <subcellularLocation>
        <location evidence="1">Cell envelope</location>
    </subcellularLocation>
</comment>
<gene>
    <name evidence="5" type="ORF">SAMN02745158_02562</name>
</gene>